<dbReference type="Proteomes" id="UP000828390">
    <property type="component" value="Unassembled WGS sequence"/>
</dbReference>
<gene>
    <name evidence="1" type="ORF">DPMN_091584</name>
</gene>
<comment type="caution">
    <text evidence="1">The sequence shown here is derived from an EMBL/GenBank/DDBJ whole genome shotgun (WGS) entry which is preliminary data.</text>
</comment>
<proteinExistence type="predicted"/>
<evidence type="ECO:0000313" key="1">
    <source>
        <dbReference type="EMBL" id="KAH3849188.1"/>
    </source>
</evidence>
<protein>
    <submittedName>
        <fullName evidence="1">Uncharacterized protein</fullName>
    </submittedName>
</protein>
<dbReference type="EMBL" id="JAIWYP010000003">
    <property type="protein sequence ID" value="KAH3849188.1"/>
    <property type="molecule type" value="Genomic_DNA"/>
</dbReference>
<organism evidence="1 2">
    <name type="scientific">Dreissena polymorpha</name>
    <name type="common">Zebra mussel</name>
    <name type="synonym">Mytilus polymorpha</name>
    <dbReference type="NCBI Taxonomy" id="45954"/>
    <lineage>
        <taxon>Eukaryota</taxon>
        <taxon>Metazoa</taxon>
        <taxon>Spiralia</taxon>
        <taxon>Lophotrochozoa</taxon>
        <taxon>Mollusca</taxon>
        <taxon>Bivalvia</taxon>
        <taxon>Autobranchia</taxon>
        <taxon>Heteroconchia</taxon>
        <taxon>Euheterodonta</taxon>
        <taxon>Imparidentia</taxon>
        <taxon>Neoheterodontei</taxon>
        <taxon>Myida</taxon>
        <taxon>Dreissenoidea</taxon>
        <taxon>Dreissenidae</taxon>
        <taxon>Dreissena</taxon>
    </lineage>
</organism>
<dbReference type="SUPFAM" id="SSF54001">
    <property type="entry name" value="Cysteine proteinases"/>
    <property type="match status" value="1"/>
</dbReference>
<name>A0A9D4KZS7_DREPO</name>
<sequence length="83" mass="9287">MYECLVLKHLQVYERAQIASSKSTADTLRFQPASDKTVSFIDILVPDSWDWRTKGAVTPVREYGPLDAFSYAAGGMALKINFV</sequence>
<dbReference type="AlphaFoldDB" id="A0A9D4KZS7"/>
<evidence type="ECO:0000313" key="2">
    <source>
        <dbReference type="Proteomes" id="UP000828390"/>
    </source>
</evidence>
<keyword evidence="2" id="KW-1185">Reference proteome</keyword>
<reference evidence="1" key="2">
    <citation type="submission" date="2020-11" db="EMBL/GenBank/DDBJ databases">
        <authorList>
            <person name="McCartney M.A."/>
            <person name="Auch B."/>
            <person name="Kono T."/>
            <person name="Mallez S."/>
            <person name="Becker A."/>
            <person name="Gohl D.M."/>
            <person name="Silverstein K.A.T."/>
            <person name="Koren S."/>
            <person name="Bechman K.B."/>
            <person name="Herman A."/>
            <person name="Abrahante J.E."/>
            <person name="Garbe J."/>
        </authorList>
    </citation>
    <scope>NUCLEOTIDE SEQUENCE</scope>
    <source>
        <strain evidence="1">Duluth1</strain>
        <tissue evidence="1">Whole animal</tissue>
    </source>
</reference>
<dbReference type="InterPro" id="IPR038765">
    <property type="entry name" value="Papain-like_cys_pep_sf"/>
</dbReference>
<reference evidence="1" key="1">
    <citation type="journal article" date="2019" name="bioRxiv">
        <title>The Genome of the Zebra Mussel, Dreissena polymorpha: A Resource for Invasive Species Research.</title>
        <authorList>
            <person name="McCartney M.A."/>
            <person name="Auch B."/>
            <person name="Kono T."/>
            <person name="Mallez S."/>
            <person name="Zhang Y."/>
            <person name="Obille A."/>
            <person name="Becker A."/>
            <person name="Abrahante J.E."/>
            <person name="Garbe J."/>
            <person name="Badalamenti J.P."/>
            <person name="Herman A."/>
            <person name="Mangelson H."/>
            <person name="Liachko I."/>
            <person name="Sullivan S."/>
            <person name="Sone E.D."/>
            <person name="Koren S."/>
            <person name="Silverstein K.A.T."/>
            <person name="Beckman K.B."/>
            <person name="Gohl D.M."/>
        </authorList>
    </citation>
    <scope>NUCLEOTIDE SEQUENCE</scope>
    <source>
        <strain evidence="1">Duluth1</strain>
        <tissue evidence="1">Whole animal</tissue>
    </source>
</reference>
<accession>A0A9D4KZS7</accession>